<feature type="signal peptide" evidence="1">
    <location>
        <begin position="1"/>
        <end position="19"/>
    </location>
</feature>
<sequence length="119" mass="13432">MNKYITALFVVLAATGVEAQTYQSALKAALENCSLEEIYHHVEQCGIETELLPIIEAFKNIQKEKKKTPTYSKAHLLVCEDTTSKSFNDILTNYNKQTHIYLQNPSNNGTIIIRAPNMN</sequence>
<protein>
    <submittedName>
        <fullName evidence="2">Uncharacterized protein</fullName>
    </submittedName>
</protein>
<evidence type="ECO:0000313" key="2">
    <source>
        <dbReference type="EMBL" id="KXA43630.1"/>
    </source>
</evidence>
<dbReference type="Proteomes" id="UP000070533">
    <property type="component" value="Unassembled WGS sequence"/>
</dbReference>
<dbReference type="AlphaFoldDB" id="A0A133QL90"/>
<proteinExistence type="predicted"/>
<organism evidence="2 3">
    <name type="scientific">Prevotella corporis</name>
    <dbReference type="NCBI Taxonomy" id="28128"/>
    <lineage>
        <taxon>Bacteria</taxon>
        <taxon>Pseudomonadati</taxon>
        <taxon>Bacteroidota</taxon>
        <taxon>Bacteroidia</taxon>
        <taxon>Bacteroidales</taxon>
        <taxon>Prevotellaceae</taxon>
        <taxon>Prevotella</taxon>
    </lineage>
</organism>
<keyword evidence="3" id="KW-1185">Reference proteome</keyword>
<evidence type="ECO:0000256" key="1">
    <source>
        <dbReference type="SAM" id="SignalP"/>
    </source>
</evidence>
<accession>A0A133QL90</accession>
<dbReference type="PATRIC" id="fig|28128.5.peg.375"/>
<dbReference type="RefSeq" id="WP_060940115.1">
    <property type="nucleotide sequence ID" value="NZ_KQ957195.1"/>
</dbReference>
<keyword evidence="1" id="KW-0732">Signal</keyword>
<reference evidence="3" key="1">
    <citation type="submission" date="2016-01" db="EMBL/GenBank/DDBJ databases">
        <authorList>
            <person name="Mitreva M."/>
            <person name="Pepin K.H."/>
            <person name="Mihindukulasuriya K.A."/>
            <person name="Fulton R."/>
            <person name="Fronick C."/>
            <person name="O'Laughlin M."/>
            <person name="Miner T."/>
            <person name="Herter B."/>
            <person name="Rosa B.A."/>
            <person name="Cordes M."/>
            <person name="Tomlinson C."/>
            <person name="Wollam A."/>
            <person name="Palsikar V.B."/>
            <person name="Mardis E.R."/>
            <person name="Wilson R.K."/>
        </authorList>
    </citation>
    <scope>NUCLEOTIDE SEQUENCE [LARGE SCALE GENOMIC DNA]</scope>
    <source>
        <strain evidence="3">MJR7716</strain>
    </source>
</reference>
<name>A0A133QL90_9BACT</name>
<dbReference type="OrthoDB" id="1078933at2"/>
<feature type="chain" id="PRO_5007458881" evidence="1">
    <location>
        <begin position="20"/>
        <end position="119"/>
    </location>
</feature>
<gene>
    <name evidence="2" type="ORF">HMPREF3226_00377</name>
</gene>
<dbReference type="STRING" id="28128.HMPREF3226_00377"/>
<dbReference type="EMBL" id="LRQG01000016">
    <property type="protein sequence ID" value="KXA43630.1"/>
    <property type="molecule type" value="Genomic_DNA"/>
</dbReference>
<evidence type="ECO:0000313" key="3">
    <source>
        <dbReference type="Proteomes" id="UP000070533"/>
    </source>
</evidence>
<comment type="caution">
    <text evidence="2">The sequence shown here is derived from an EMBL/GenBank/DDBJ whole genome shotgun (WGS) entry which is preliminary data.</text>
</comment>